<dbReference type="Pfam" id="PF00353">
    <property type="entry name" value="HemolysinCabind"/>
    <property type="match status" value="1"/>
</dbReference>
<dbReference type="InterPro" id="IPR011049">
    <property type="entry name" value="Serralysin-like_metalloprot_C"/>
</dbReference>
<accession>A0A0M6Y9P7</accession>
<organism evidence="4 5">
    <name type="scientific">Roseibium aggregatum</name>
    <dbReference type="NCBI Taxonomy" id="187304"/>
    <lineage>
        <taxon>Bacteria</taxon>
        <taxon>Pseudomonadati</taxon>
        <taxon>Pseudomonadota</taxon>
        <taxon>Alphaproteobacteria</taxon>
        <taxon>Hyphomicrobiales</taxon>
        <taxon>Stappiaceae</taxon>
        <taxon>Roseibium</taxon>
    </lineage>
</organism>
<dbReference type="OrthoDB" id="7759198at2"/>
<dbReference type="EC" id="3.4.24.40" evidence="4"/>
<dbReference type="InterPro" id="IPR001343">
    <property type="entry name" value="Hemolysn_Ca-bd"/>
</dbReference>
<keyword evidence="5" id="KW-1185">Reference proteome</keyword>
<dbReference type="NCBIfam" id="TIGR03660">
    <property type="entry name" value="T1SS_rpt_143"/>
    <property type="match status" value="3"/>
</dbReference>
<dbReference type="EMBL" id="CXST01000004">
    <property type="protein sequence ID" value="CTQ46802.1"/>
    <property type="molecule type" value="Genomic_DNA"/>
</dbReference>
<reference evidence="5" key="1">
    <citation type="submission" date="2015-07" db="EMBL/GenBank/DDBJ databases">
        <authorList>
            <person name="Rodrigo-Torres Lidia"/>
            <person name="Arahal R.David."/>
        </authorList>
    </citation>
    <scope>NUCLEOTIDE SEQUENCE [LARGE SCALE GENOMIC DNA]</scope>
    <source>
        <strain evidence="5">CECT 4801</strain>
    </source>
</reference>
<dbReference type="InterPro" id="IPR041690">
    <property type="entry name" value="Cadherin_5"/>
</dbReference>
<protein>
    <submittedName>
        <fullName evidence="4">Serralysin</fullName>
        <ecNumber evidence="4">3.4.24.40</ecNumber>
    </submittedName>
</protein>
<dbReference type="InterPro" id="IPR010221">
    <property type="entry name" value="VCBS_dom"/>
</dbReference>
<dbReference type="NCBIfam" id="TIGR03661">
    <property type="entry name" value="T1SS_VCA0849"/>
    <property type="match status" value="1"/>
</dbReference>
<dbReference type="SUPFAM" id="SSF51120">
    <property type="entry name" value="beta-Roll"/>
    <property type="match status" value="1"/>
</dbReference>
<dbReference type="InterPro" id="IPR019959">
    <property type="entry name" value="T1SS-143_rpt-cont_dom"/>
</dbReference>
<dbReference type="PROSITE" id="PS00018">
    <property type="entry name" value="EF_HAND_1"/>
    <property type="match status" value="1"/>
</dbReference>
<dbReference type="Pfam" id="PF17803">
    <property type="entry name" value="Cadherin_4"/>
    <property type="match status" value="1"/>
</dbReference>
<keyword evidence="4" id="KW-0378">Hydrolase</keyword>
<feature type="region of interest" description="Disordered" evidence="1">
    <location>
        <begin position="1558"/>
        <end position="1590"/>
    </location>
</feature>
<feature type="region of interest" description="Disordered" evidence="1">
    <location>
        <begin position="354"/>
        <end position="377"/>
    </location>
</feature>
<dbReference type="Gene3D" id="2.60.40.2810">
    <property type="match status" value="1"/>
</dbReference>
<dbReference type="Gene3D" id="2.60.40.3440">
    <property type="match status" value="2"/>
</dbReference>
<evidence type="ECO:0000313" key="5">
    <source>
        <dbReference type="Proteomes" id="UP000048926"/>
    </source>
</evidence>
<name>A0A0M6Y9P7_9HYPH</name>
<evidence type="ECO:0000313" key="4">
    <source>
        <dbReference type="EMBL" id="CTQ46802.1"/>
    </source>
</evidence>
<dbReference type="Pfam" id="PF17963">
    <property type="entry name" value="Big_9"/>
    <property type="match status" value="2"/>
</dbReference>
<dbReference type="NCBIfam" id="NF012211">
    <property type="entry name" value="tand_rpt_95"/>
    <property type="match status" value="3"/>
</dbReference>
<dbReference type="Pfam" id="PF17892">
    <property type="entry name" value="Cadherin_5"/>
    <property type="match status" value="1"/>
</dbReference>
<dbReference type="GO" id="GO:0005509">
    <property type="term" value="F:calcium ion binding"/>
    <property type="evidence" value="ECO:0007669"/>
    <property type="project" value="InterPro"/>
</dbReference>
<sequence length="3631" mass="370410">MNEIVRIAQAASGLVPQNSQAAAPLVLSQPGTQQSVVSVRQTGQLVDFRQILNADISFIRIGDDLQMIFADGGMLIVQDFFLGDSGSQVALVGEAQALSIGEFVSVANLQTADEIQTAAAETANLATALGGPQGSGQNFQNTNIEGLDGGSNLLDLLTGEGPGAGASVFGEFTDGEVDTVPTASGATAGAVDEGYLNDGNEAGEGPLVAIGDLGIDFGENAGPSLSLVFNTNSVGVPLDAAGNLLELSSDGVALAYTITDNADGGQTLTAAKVGTGEVVFTVTLDIQPGTQTGGAAGAQYIFTLFGNLDHVTPETDLALPISFGITASDSDGDEVGTTFLVTVGDDDAEIGAADATSVDEDGLTDGNPDSGYQSDLAGAETTANGSLAISWGADDANPTDGGGLGDRFVVFSDAQPGLAGLTSNGSDINISILADGTLVGFIGSNTPSSAQADNVIFFATVSDGGSGSYEFTLVESLDHPETGVEDDIVLTFAFTATDGDGDATSSTFEVTVNDDAPVVGDVLFSQVDEDGLEGGNVGESYPENPGDYATGGARDDATTSGRSLNISWGADDGNRDVDGGASSGNGDRAVVFANSVVAVSRGATELGGVTSRGETVEFRLDDDGATLVGHVTGDNARDVFRVRLSDADNGSYDFELLDVLDHLGAGKEDNIVLTFEFTAMDSDGDSAGGSFSVRIDDDAPVASGVVAGAVLDDEAQTEFGAGNNGAGPFLGWTDASPNVKTVSGVADSLFQVGADGFAGITLDAAPAFNVVYMDTDGFAQVESVQWTAGSTDANGTTTWTAYSTNYAEADGGAAVLVIHADGSYTFTMKAPVAHEFAVPGYEEDAELEFSFTVRDGDGDTASGSLSVSVDDDTPEPVVSVVVAASVLDDEGQTEFTPSNPGGVRGDAAGEETSVSGVAGTLFSMGADGLGTVEVSLPDFEVVFEDDNGFAQIEAVSWGAGVRSAGGLTTWTATSEHYPDGAAVLVVGADGSYTFTMSAPIAHDRSSSREDDAGLRIGYVVTDGDGDGAAGLLRIQVDDDTPVAFEVIASDQTDDEGKGDFAADSNAGAADPSGDFDDADGEITGAAGALFNAGADGVRSVVMTSLPVLSAIYDAGAGVATIETVSWSSQTTNGGTTVWTAIGDDSGDTVATLTIGNDGSYSFVQSAPLVHGSNDPQENDDLDLTFEFRVTDGDGDRANGSLTVTVDDDTPVASGVVAGAVLDDEAQTEFGAGNNGAGPFLGWTDASPNVKTVSGVADSLFQVGADGFAGITLDAAPAFNVVYMDTDGFAQVESVQWTAGSTDANGTTTWTAYSTNYAEADGGAAVLVIHADGSYTFTMKAPVAHEFAVPGYEEDAELEFSFTVRDGDGDTASGSLSVSVDDDTPEPVVSVVVAASVLDDEGQTEFTPSNPGGVRGDAAGEETSVSGVAGTLFSMGADGLGTVEVSLPDFEVVFEDDNGFAQIEAVSWGAGVRSAGGLTTWTATSEHYPDGAAVLVVGADGSYTFTMSAPIAHDRSSSREDDAGLRIGYVVTDGDGDGAAGLLRIQVDDDTPVAFEVIASDQTDDEGKGDFAADSNAGAADPSGDFDDADGEITGAAGALFNAGADGVRSVVMTSLPVLSAIYDAGAGVATIETVSWSSQTTNGGTTVWTAIGDDSGDTVATLTIGNDGSYSFVQSAPLVHGSNDPQENDDLDLTFEFRVTDGDGDRANGSLTVTVDDDTPVVAPYEVNTMRIISDDETVKDINGNPIGNAGDGSNPDSAGTDSGEYNKSKSLVFDAGADGGTVAWNTANSSVDGGAENIRFEVDGTTGTLYILQTQGAAGEVRIAEITLNEVTGKYTYTQVANLLHDNTPANTENEAEFTLAFTVTDGDGDEADGYVKLLIDDDTPVIGSTDASVVDEAGVQSVAGSDADFAVTIDGTDYTFSVMEGAAFLTVTGGSLTDTEVTLSVLMDVFNGSLHATGDFSVDDPGANVGINEAQTRVTVGGQDTGGNYQFDFASPADAVAFEAFLETMKSNGLLNEVFQDGGRVTQTGSLDISWGADDGDAGNNNFNQDTPGGFGNRSVTFTSTTAGNNVVDGNGDPLTLTSGGTALSYALNANGTVLTASANGQTIFRVALDDDGSGAYQFRLEGPLDHVPDLGALDLNFTFTATDGDGDTAGSTFQVTVNDDTVTIGTVESGAVSEDTSGAAGAESFVQDTATGSLGIDWGADGSDSDTGSQPGDRSVVFNPALDGFTSPLTADGDAITYSFNSDGTVLTATADAGGVNERAVFTVTLSDTGSGSYTFDLLDNLDHDGTRGRGENFSLAFGFTATDSDGDTATGSINVTVNDDGDRPSIGSTDASVVDEAGVQSVAGSDADFAVTIDGTDYTFSVMEGAAFLTVTGGSLTDTEVTLSVLMDVFNGSLHATGDFSVDDPGANVGINEAQTRVTVGGQDTGGNYQFDFASPADAVAFEAFLETMKSNGLLNEVFQDGGRVTQTGSLDISWGADDGDAGNNNFNQDTPGGFGNRSVTFTSTTAGNNVVDGNGDPLTLTSGGTALSYALNANGTVLTASANGQTIFRVALDDDGSGAYQFRLEGPLDHVPDLGALDLNFTFTAMDGDGDTAGSTFQVTVNDDVAEAGNDTSSTDEDTPLVINAFRNDDTGADGVDFDNTPEQKVTFTDAVNGIVVYNGDGTFTYTPNANYNGSDSFTYTIEDGDGDTSTATIEITVNPVNDDPVAGGDNAITAEDMPVTVDVLDNDTDVDGDALFIDSFTQAGHGTVTLDDKGTPSSDDDELVYTPDADFFGSDSFSYTVSDGNGGTDTQTVQVEVTAVNDAPVANADTLTSIAEDSGTRVITFAELLNNDSAGPTNENSQTLSITGLSNIVGGSATIVGNTVEFTPDDNFNGTASFDYTVSDNGLTNGVDDFKSDVGTATFEVIAVNDPAIIGGVSTGSVTEDVNVSGGYLQETGSLTISDVDGVSEQSFQAGTTSTLSNGNPALGSLTIDANGNWTYKIDNSLSVVQDLDTNESFTESFTVRSSDGTSKTVSVDVNGASDSSTKLWIQIAQPNHSGSSYDTTGYEDLRVWINGNSYAAHLNPGHSAGETGQPSDFFLTGSGARYAWLSINNAPTSGLMTLRFNYTAYDGPGGSGVDNGEGPVFRISTTSSGGSIFANYQYNGRYTGNYSDASNTVRQITFDYSVIGSSVSVSNLRDPIALDLNDDGVDLSATVAFDIDADGDLEQIGWAGSEDGLLVMDLDGSGAIENGSELFSEVFNGGAFANSLEALASLDANGDGVIDAQDAAFDQIKVWQDANSDGIVQEGELLSLIERGIEAINLEAAAVNQEVDGNSVFAEGTYTKSDGSTGTYVGVNLAAANDDTDDSDDTTRQSVALSAGVGLILYAASAEEVAAGLAEIRINGQPQSGDVTVSEDFTVTYEAFAGFSGEDSTEIQLVFTDGSIVTRSIELEVLAEDAPVSVVSETTETTLANATDESEFASASAGVQEQSPELSAAVTSSLITGDDGNNVLVGTEGDDILAGGLGSDLLTGGGGADTFVLSSLADADIITDYSFDEGDRLDIGALLDGAFGSGSNETEFVRAVAEADGSVKVAVDIDGTGAAHDWQDVAMLQDHASMGDTIRVVMDQDGHEVNVAVSVA</sequence>
<feature type="domain" description="Cadherin-like" evidence="3">
    <location>
        <begin position="2810"/>
        <end position="2895"/>
    </location>
</feature>
<feature type="region of interest" description="Disordered" evidence="1">
    <location>
        <begin position="1737"/>
        <end position="1766"/>
    </location>
</feature>
<dbReference type="InterPro" id="IPR019960">
    <property type="entry name" value="T1SS_VCA0849"/>
</dbReference>
<evidence type="ECO:0000259" key="3">
    <source>
        <dbReference type="Pfam" id="PF17892"/>
    </source>
</evidence>
<dbReference type="InterPro" id="IPR018247">
    <property type="entry name" value="EF_Hand_1_Ca_BS"/>
</dbReference>
<dbReference type="NCBIfam" id="TIGR01965">
    <property type="entry name" value="VCBS_repeat"/>
    <property type="match status" value="1"/>
</dbReference>
<feature type="region of interest" description="Disordered" evidence="1">
    <location>
        <begin position="1048"/>
        <end position="1080"/>
    </location>
</feature>
<dbReference type="Gene3D" id="2.60.40.10">
    <property type="entry name" value="Immunoglobulins"/>
    <property type="match status" value="1"/>
</dbReference>
<dbReference type="GO" id="GO:0016787">
    <property type="term" value="F:hydrolase activity"/>
    <property type="evidence" value="ECO:0007669"/>
    <property type="project" value="UniProtKB-KW"/>
</dbReference>
<dbReference type="PROSITE" id="PS00330">
    <property type="entry name" value="HEMOLYSIN_CALCIUM"/>
    <property type="match status" value="1"/>
</dbReference>
<feature type="domain" description="RapA2 cadherin-like" evidence="2">
    <location>
        <begin position="2910"/>
        <end position="2990"/>
    </location>
</feature>
<dbReference type="InterPro" id="IPR018511">
    <property type="entry name" value="Hemolysin-typ_Ca-bd_CS"/>
</dbReference>
<dbReference type="InterPro" id="IPR013783">
    <property type="entry name" value="Ig-like_fold"/>
</dbReference>
<evidence type="ECO:0000256" key="1">
    <source>
        <dbReference type="SAM" id="MobiDB-lite"/>
    </source>
</evidence>
<feature type="compositionally biased region" description="Polar residues" evidence="1">
    <location>
        <begin position="1755"/>
        <end position="1766"/>
    </location>
</feature>
<proteinExistence type="predicted"/>
<dbReference type="Proteomes" id="UP000048926">
    <property type="component" value="Unassembled WGS sequence"/>
</dbReference>
<gene>
    <name evidence="4" type="primary">aprA</name>
    <name evidence="4" type="ORF">LAL4801_05262</name>
</gene>
<feature type="region of interest" description="Disordered" evidence="1">
    <location>
        <begin position="531"/>
        <end position="584"/>
    </location>
</feature>
<dbReference type="InterPro" id="IPR040853">
    <property type="entry name" value="RapA2_cadherin-like"/>
</dbReference>
<evidence type="ECO:0000259" key="2">
    <source>
        <dbReference type="Pfam" id="PF17803"/>
    </source>
</evidence>